<proteinExistence type="inferred from homology"/>
<dbReference type="SMART" id="SM00062">
    <property type="entry name" value="PBPb"/>
    <property type="match status" value="1"/>
</dbReference>
<protein>
    <submittedName>
        <fullName evidence="6">Sulfonate ABC transporter substrate-binding protein</fullName>
    </submittedName>
</protein>
<comment type="subcellular location">
    <subcellularLocation>
        <location evidence="1">Periplasm</location>
    </subcellularLocation>
</comment>
<name>A0AA37F5Q9_9ACTN</name>
<dbReference type="RefSeq" id="WP_191895936.1">
    <property type="nucleotide sequence ID" value="NZ_BMQD01000011.1"/>
</dbReference>
<dbReference type="SUPFAM" id="SSF53850">
    <property type="entry name" value="Periplasmic binding protein-like II"/>
    <property type="match status" value="1"/>
</dbReference>
<reference evidence="6" key="1">
    <citation type="journal article" date="2014" name="Int. J. Syst. Evol. Microbiol.">
        <title>Complete genome sequence of Corynebacterium casei LMG S-19264T (=DSM 44701T), isolated from a smear-ripened cheese.</title>
        <authorList>
            <consortium name="US DOE Joint Genome Institute (JGI-PGF)"/>
            <person name="Walter F."/>
            <person name="Albersmeier A."/>
            <person name="Kalinowski J."/>
            <person name="Ruckert C."/>
        </authorList>
    </citation>
    <scope>NUCLEOTIDE SEQUENCE</scope>
    <source>
        <strain evidence="6">JCM 3093</strain>
    </source>
</reference>
<organism evidence="6 7">
    <name type="scientific">Planomonospora parontospora</name>
    <dbReference type="NCBI Taxonomy" id="58119"/>
    <lineage>
        <taxon>Bacteria</taxon>
        <taxon>Bacillati</taxon>
        <taxon>Actinomycetota</taxon>
        <taxon>Actinomycetes</taxon>
        <taxon>Streptosporangiales</taxon>
        <taxon>Streptosporangiaceae</taxon>
        <taxon>Planomonospora</taxon>
    </lineage>
</organism>
<evidence type="ECO:0000256" key="3">
    <source>
        <dbReference type="ARBA" id="ARBA00022729"/>
    </source>
</evidence>
<feature type="domain" description="Solute-binding protein family 3/N-terminal" evidence="5">
    <location>
        <begin position="47"/>
        <end position="268"/>
    </location>
</feature>
<dbReference type="Pfam" id="PF13379">
    <property type="entry name" value="NMT1_2"/>
    <property type="match status" value="1"/>
</dbReference>
<dbReference type="EMBL" id="BMQD01000011">
    <property type="protein sequence ID" value="GGK75247.1"/>
    <property type="molecule type" value="Genomic_DNA"/>
</dbReference>
<evidence type="ECO:0000313" key="7">
    <source>
        <dbReference type="Proteomes" id="UP000627984"/>
    </source>
</evidence>
<feature type="chain" id="PRO_5041364277" evidence="4">
    <location>
        <begin position="25"/>
        <end position="331"/>
    </location>
</feature>
<evidence type="ECO:0000256" key="1">
    <source>
        <dbReference type="ARBA" id="ARBA00004418"/>
    </source>
</evidence>
<dbReference type="InterPro" id="IPR001638">
    <property type="entry name" value="Solute-binding_3/MltF_N"/>
</dbReference>
<evidence type="ECO:0000256" key="4">
    <source>
        <dbReference type="SAM" id="SignalP"/>
    </source>
</evidence>
<sequence length="331" mass="34257">MKLRSSFVGLLTLALMAVAGCGGADEPTTASGASGASAGGAGLEKTTINVGTMPVVDTAPLQIAMEKGLFKAEGLEVKPSVLAGGAEAIPKLKGGSLDISFGNYVSFFSATAKGAIDLKIVSDGFQSAPKTHVIMVPKDSPIQTVADLKDKTIAVNTKRNISTMLIRVAGKAHNIELDEDKNFAEFPFPEMEGALKAGTVDAAQVVEPFGTFIAQNIGARVVWDTSQGPTADFPIAGYAATSEFVAANPKTVAAFQRAMSKAQELAADRANVVAVIPKYTKIPATAAGSLAIGAFPTTLDATRLQRVADSMHEYGLLDAPLKAQDLIFAGK</sequence>
<reference evidence="6" key="2">
    <citation type="submission" date="2022-09" db="EMBL/GenBank/DDBJ databases">
        <authorList>
            <person name="Sun Q."/>
            <person name="Ohkuma M."/>
        </authorList>
    </citation>
    <scope>NUCLEOTIDE SEQUENCE</scope>
    <source>
        <strain evidence="6">JCM 3093</strain>
    </source>
</reference>
<feature type="signal peptide" evidence="4">
    <location>
        <begin position="1"/>
        <end position="24"/>
    </location>
</feature>
<dbReference type="PANTHER" id="PTHR30024:SF47">
    <property type="entry name" value="TAURINE-BINDING PERIPLASMIC PROTEIN"/>
    <property type="match status" value="1"/>
</dbReference>
<dbReference type="Gene3D" id="3.40.190.10">
    <property type="entry name" value="Periplasmic binding protein-like II"/>
    <property type="match status" value="2"/>
</dbReference>
<evidence type="ECO:0000313" key="6">
    <source>
        <dbReference type="EMBL" id="GGK75247.1"/>
    </source>
</evidence>
<comment type="similarity">
    <text evidence="2">Belongs to the bacterial solute-binding protein SsuA/TauA family.</text>
</comment>
<dbReference type="AlphaFoldDB" id="A0AA37F5Q9"/>
<keyword evidence="3 4" id="KW-0732">Signal</keyword>
<accession>A0AA37F5Q9</accession>
<evidence type="ECO:0000259" key="5">
    <source>
        <dbReference type="SMART" id="SM00062"/>
    </source>
</evidence>
<gene>
    <name evidence="6" type="primary">ssuA</name>
    <name evidence="6" type="ORF">GCM10010126_38150</name>
</gene>
<dbReference type="PANTHER" id="PTHR30024">
    <property type="entry name" value="ALIPHATIC SULFONATES-BINDING PROTEIN-RELATED"/>
    <property type="match status" value="1"/>
</dbReference>
<comment type="caution">
    <text evidence="6">The sequence shown here is derived from an EMBL/GenBank/DDBJ whole genome shotgun (WGS) entry which is preliminary data.</text>
</comment>
<dbReference type="PROSITE" id="PS51257">
    <property type="entry name" value="PROKAR_LIPOPROTEIN"/>
    <property type="match status" value="1"/>
</dbReference>
<dbReference type="Proteomes" id="UP000627984">
    <property type="component" value="Unassembled WGS sequence"/>
</dbReference>
<dbReference type="GO" id="GO:0042597">
    <property type="term" value="C:periplasmic space"/>
    <property type="evidence" value="ECO:0007669"/>
    <property type="project" value="UniProtKB-SubCell"/>
</dbReference>
<evidence type="ECO:0000256" key="2">
    <source>
        <dbReference type="ARBA" id="ARBA00010742"/>
    </source>
</evidence>